<organism evidence="1 2">
    <name type="scientific">Duganella zoogloeoides</name>
    <dbReference type="NCBI Taxonomy" id="75659"/>
    <lineage>
        <taxon>Bacteria</taxon>
        <taxon>Pseudomonadati</taxon>
        <taxon>Pseudomonadota</taxon>
        <taxon>Betaproteobacteria</taxon>
        <taxon>Burkholderiales</taxon>
        <taxon>Oxalobacteraceae</taxon>
        <taxon>Telluria group</taxon>
        <taxon>Duganella</taxon>
    </lineage>
</organism>
<gene>
    <name evidence="1" type="ORF">SR858_22930</name>
</gene>
<evidence type="ECO:0000313" key="1">
    <source>
        <dbReference type="EMBL" id="WQH03874.1"/>
    </source>
</evidence>
<protein>
    <submittedName>
        <fullName evidence="1">Uncharacterized protein</fullName>
    </submittedName>
</protein>
<dbReference type="EMBL" id="CP140152">
    <property type="protein sequence ID" value="WQH03874.1"/>
    <property type="molecule type" value="Genomic_DNA"/>
</dbReference>
<reference evidence="1 2" key="1">
    <citation type="submission" date="2023-11" db="EMBL/GenBank/DDBJ databases">
        <title>MicrobeMod: A computational toolkit for identifying prokaryotic methylation and restriction-modification with nanopore sequencing.</title>
        <authorList>
            <person name="Crits-Christoph A."/>
            <person name="Kang S.C."/>
            <person name="Lee H."/>
            <person name="Ostrov N."/>
        </authorList>
    </citation>
    <scope>NUCLEOTIDE SEQUENCE [LARGE SCALE GENOMIC DNA]</scope>
    <source>
        <strain evidence="1 2">ATCC 25935</strain>
    </source>
</reference>
<evidence type="ECO:0000313" key="2">
    <source>
        <dbReference type="Proteomes" id="UP001326110"/>
    </source>
</evidence>
<proteinExistence type="predicted"/>
<dbReference type="RefSeq" id="WP_026637537.1">
    <property type="nucleotide sequence ID" value="NZ_CP140152.1"/>
</dbReference>
<name>A0ABZ0XWV6_9BURK</name>
<sequence>MSLRKIGYTYLACETFYPAISAQPRYVTAAHGYYVREPAFATFVNDAIASGWTLVPYEHIQDASVTDQAERASLREAGQASNIYERIFARDPKAKVLIHVGYSHLNKTSVSGRTMMGAHLAEKLGPNATLHVDQTALFAHADRTRESPAYRPLLAKFAATEPFILQRADGSTPVLLNQSRFVDMQVIFPDYGYQHGRPAWLIGLAGRTASPVPAALHRRCQPRCCRRPAGAWSWRTTRPTAPMHWQSMPYWCRPDKRRRH</sequence>
<accession>A0ABZ0XWV6</accession>
<dbReference type="GeneID" id="43164846"/>
<keyword evidence="2" id="KW-1185">Reference proteome</keyword>
<dbReference type="Proteomes" id="UP001326110">
    <property type="component" value="Chromosome"/>
</dbReference>